<dbReference type="GO" id="GO:0005576">
    <property type="term" value="C:extracellular region"/>
    <property type="evidence" value="ECO:0007669"/>
    <property type="project" value="UniProtKB-SubCell"/>
</dbReference>
<reference evidence="6" key="1">
    <citation type="submission" date="2022-08" db="EMBL/GenBank/DDBJ databases">
        <authorList>
            <person name="Zhang D."/>
        </authorList>
    </citation>
    <scope>NUCLEOTIDE SEQUENCE</scope>
    <source>
        <strain evidence="6">XJ19-11</strain>
    </source>
</reference>
<feature type="chain" id="PRO_5040906506" description="SD-repeat containing protein B domain-containing protein" evidence="4">
    <location>
        <begin position="23"/>
        <end position="452"/>
    </location>
</feature>
<dbReference type="Proteomes" id="UP001142175">
    <property type="component" value="Unassembled WGS sequence"/>
</dbReference>
<dbReference type="PROSITE" id="PS51257">
    <property type="entry name" value="PROKAR_LIPOPROTEIN"/>
    <property type="match status" value="1"/>
</dbReference>
<dbReference type="InterPro" id="IPR013783">
    <property type="entry name" value="Ig-like_fold"/>
</dbReference>
<comment type="caution">
    <text evidence="6">The sequence shown here is derived from an EMBL/GenBank/DDBJ whole genome shotgun (WGS) entry which is preliminary data.</text>
</comment>
<gene>
    <name evidence="6" type="ORF">NU887_19060</name>
</gene>
<dbReference type="Pfam" id="PF17210">
    <property type="entry name" value="SdrD_B"/>
    <property type="match status" value="1"/>
</dbReference>
<accession>A0A9X2PA36</accession>
<proteinExistence type="predicted"/>
<keyword evidence="2" id="KW-0964">Secreted</keyword>
<evidence type="ECO:0000256" key="3">
    <source>
        <dbReference type="ARBA" id="ARBA00022729"/>
    </source>
</evidence>
<dbReference type="Gene3D" id="2.60.40.10">
    <property type="entry name" value="Immunoglobulins"/>
    <property type="match status" value="1"/>
</dbReference>
<evidence type="ECO:0000259" key="5">
    <source>
        <dbReference type="Pfam" id="PF17210"/>
    </source>
</evidence>
<dbReference type="EMBL" id="JANSUY010000024">
    <property type="protein sequence ID" value="MCR9017143.1"/>
    <property type="molecule type" value="Genomic_DNA"/>
</dbReference>
<feature type="domain" description="SD-repeat containing protein B" evidence="5">
    <location>
        <begin position="183"/>
        <end position="244"/>
    </location>
</feature>
<evidence type="ECO:0000256" key="1">
    <source>
        <dbReference type="ARBA" id="ARBA00004613"/>
    </source>
</evidence>
<dbReference type="AlphaFoldDB" id="A0A9X2PA36"/>
<evidence type="ECO:0000256" key="2">
    <source>
        <dbReference type="ARBA" id="ARBA00022525"/>
    </source>
</evidence>
<dbReference type="SUPFAM" id="SSF117074">
    <property type="entry name" value="Hypothetical protein PA1324"/>
    <property type="match status" value="1"/>
</dbReference>
<keyword evidence="3 4" id="KW-0732">Signal</keyword>
<sequence length="452" mass="50097">MKNNLNLLILLLLSIISGCQFSNQEVVIEKIDANFRNINVEDFRVELPGYFADQLGEFEKARINNYDVEFVGRNVEKIDGVTSTTFYYKVSGTGKSSDLEKFFLQVPPCAGVPSSWEPVQSSKLDSKGITWNIEIGKDESKNFSMTFAGDIPLGVIESSITRNAKREKCKIMGPCEGVTEICGSIFIDANADGVKQNSESGIPEIEIFLKSKATNKILGSVMTSEDGSFSFQVLKGEYFVETTDELLKLSYKATTPSSVHFCTDETDGSCINFGFEIDSEKTTRELKEGIVEGTAECTDYWVDQLNYCGSSKGDYTEEEILEFLKQIEKLLLTEPFQFGNKKIKTALEILKPVGTSEIEMFLKELLTAELNVVSRRGALREVDGVFEIWDNYNQALLIHCEAVGCEELGTCGEGVNDRHSISQSAGSRIMNTRLIEATNTLSAFNGTGGIRN</sequence>
<feature type="signal peptide" evidence="4">
    <location>
        <begin position="1"/>
        <end position="22"/>
    </location>
</feature>
<dbReference type="RefSeq" id="WP_258424986.1">
    <property type="nucleotide sequence ID" value="NZ_JANSUY010000024.1"/>
</dbReference>
<evidence type="ECO:0000313" key="6">
    <source>
        <dbReference type="EMBL" id="MCR9017143.1"/>
    </source>
</evidence>
<keyword evidence="7" id="KW-1185">Reference proteome</keyword>
<comment type="subcellular location">
    <subcellularLocation>
        <location evidence="1">Secreted</location>
    </subcellularLocation>
</comment>
<organism evidence="6 7">
    <name type="scientific">Aquiflexum gelatinilyticum</name>
    <dbReference type="NCBI Taxonomy" id="2961943"/>
    <lineage>
        <taxon>Bacteria</taxon>
        <taxon>Pseudomonadati</taxon>
        <taxon>Bacteroidota</taxon>
        <taxon>Cytophagia</taxon>
        <taxon>Cytophagales</taxon>
        <taxon>Cyclobacteriaceae</taxon>
        <taxon>Aquiflexum</taxon>
    </lineage>
</organism>
<evidence type="ECO:0000256" key="4">
    <source>
        <dbReference type="SAM" id="SignalP"/>
    </source>
</evidence>
<dbReference type="InterPro" id="IPR033764">
    <property type="entry name" value="Sdr_B"/>
</dbReference>
<protein>
    <recommendedName>
        <fullName evidence="5">SD-repeat containing protein B domain-containing protein</fullName>
    </recommendedName>
</protein>
<evidence type="ECO:0000313" key="7">
    <source>
        <dbReference type="Proteomes" id="UP001142175"/>
    </source>
</evidence>
<name>A0A9X2PA36_9BACT</name>